<dbReference type="InterPro" id="IPR009471">
    <property type="entry name" value="Ten_N"/>
</dbReference>
<feature type="compositionally biased region" description="Basic and acidic residues" evidence="1">
    <location>
        <begin position="172"/>
        <end position="181"/>
    </location>
</feature>
<dbReference type="GO" id="GO:0016020">
    <property type="term" value="C:membrane"/>
    <property type="evidence" value="ECO:0007669"/>
    <property type="project" value="InterPro"/>
</dbReference>
<protein>
    <recommendedName>
        <fullName evidence="2">Teneurin N-terminal domain-containing protein</fullName>
    </recommendedName>
</protein>
<comment type="caution">
    <text evidence="3">The sequence shown here is derived from an EMBL/GenBank/DDBJ whole genome shotgun (WGS) entry which is preliminary data.</text>
</comment>
<dbReference type="EMBL" id="JBBPFD010000014">
    <property type="protein sequence ID" value="KAK7899530.1"/>
    <property type="molecule type" value="Genomic_DNA"/>
</dbReference>
<name>A0AAW0NS70_9GOBI</name>
<accession>A0AAW0NS70</accession>
<dbReference type="PROSITE" id="PS51361">
    <property type="entry name" value="TENEURIN_N"/>
    <property type="match status" value="1"/>
</dbReference>
<evidence type="ECO:0000313" key="3">
    <source>
        <dbReference type="EMBL" id="KAK7899530.1"/>
    </source>
</evidence>
<organism evidence="3 4">
    <name type="scientific">Mugilogobius chulae</name>
    <name type="common">yellowstripe goby</name>
    <dbReference type="NCBI Taxonomy" id="88201"/>
    <lineage>
        <taxon>Eukaryota</taxon>
        <taxon>Metazoa</taxon>
        <taxon>Chordata</taxon>
        <taxon>Craniata</taxon>
        <taxon>Vertebrata</taxon>
        <taxon>Euteleostomi</taxon>
        <taxon>Actinopterygii</taxon>
        <taxon>Neopterygii</taxon>
        <taxon>Teleostei</taxon>
        <taxon>Neoteleostei</taxon>
        <taxon>Acanthomorphata</taxon>
        <taxon>Gobiaria</taxon>
        <taxon>Gobiiformes</taxon>
        <taxon>Gobioidei</taxon>
        <taxon>Gobiidae</taxon>
        <taxon>Gobionellinae</taxon>
        <taxon>Mugilogobius</taxon>
    </lineage>
</organism>
<dbReference type="GO" id="GO:0007165">
    <property type="term" value="P:signal transduction"/>
    <property type="evidence" value="ECO:0007669"/>
    <property type="project" value="InterPro"/>
</dbReference>
<feature type="region of interest" description="Disordered" evidence="1">
    <location>
        <begin position="1"/>
        <end position="210"/>
    </location>
</feature>
<evidence type="ECO:0000259" key="2">
    <source>
        <dbReference type="PROSITE" id="PS51361"/>
    </source>
</evidence>
<feature type="domain" description="Teneurin N-terminal" evidence="2">
    <location>
        <begin position="1"/>
        <end position="210"/>
    </location>
</feature>
<dbReference type="AlphaFoldDB" id="A0AAW0NS70"/>
<sequence>MEEMDSKPYQPLSKGRHEMEMSYTSSSDESEDGRGAHHRSYTSRETLPDYTHELRLTLGSHRERQSNYSQPQPDLDFCKSGPMRSPDFHLHQSQQQQQQQQEEEEEALCSGPPAHVGRGGGRSYSLGVGSDVDTEPEVEPSPGLQHMWMRGLKSEQSSCLTSRANSALSLTDTEHDRKSEPDNANSLAAKKPEYHQPPLVNAPQFENHCS</sequence>
<dbReference type="Pfam" id="PF06484">
    <property type="entry name" value="Ten_N"/>
    <property type="match status" value="1"/>
</dbReference>
<evidence type="ECO:0000256" key="1">
    <source>
        <dbReference type="SAM" id="MobiDB-lite"/>
    </source>
</evidence>
<proteinExistence type="predicted"/>
<evidence type="ECO:0000313" key="4">
    <source>
        <dbReference type="Proteomes" id="UP001460270"/>
    </source>
</evidence>
<dbReference type="Proteomes" id="UP001460270">
    <property type="component" value="Unassembled WGS sequence"/>
</dbReference>
<gene>
    <name evidence="3" type="ORF">WMY93_020383</name>
</gene>
<keyword evidence="4" id="KW-1185">Reference proteome</keyword>
<reference evidence="4" key="1">
    <citation type="submission" date="2024-04" db="EMBL/GenBank/DDBJ databases">
        <title>Salinicola lusitanus LLJ914,a marine bacterium isolated from the Okinawa Trough.</title>
        <authorList>
            <person name="Li J."/>
        </authorList>
    </citation>
    <scope>NUCLEOTIDE SEQUENCE [LARGE SCALE GENOMIC DNA]</scope>
</reference>
<feature type="compositionally biased region" description="Basic and acidic residues" evidence="1">
    <location>
        <begin position="46"/>
        <end position="65"/>
    </location>
</feature>
<feature type="compositionally biased region" description="Polar residues" evidence="1">
    <location>
        <begin position="154"/>
        <end position="171"/>
    </location>
</feature>